<name>A0A6A2YGR7_HIBSY</name>
<gene>
    <name evidence="2" type="ORF">F3Y22_tig00111402pilonHSYRG00903</name>
</gene>
<organism evidence="2 3">
    <name type="scientific">Hibiscus syriacus</name>
    <name type="common">Rose of Sharon</name>
    <dbReference type="NCBI Taxonomy" id="106335"/>
    <lineage>
        <taxon>Eukaryota</taxon>
        <taxon>Viridiplantae</taxon>
        <taxon>Streptophyta</taxon>
        <taxon>Embryophyta</taxon>
        <taxon>Tracheophyta</taxon>
        <taxon>Spermatophyta</taxon>
        <taxon>Magnoliopsida</taxon>
        <taxon>eudicotyledons</taxon>
        <taxon>Gunneridae</taxon>
        <taxon>Pentapetalae</taxon>
        <taxon>rosids</taxon>
        <taxon>malvids</taxon>
        <taxon>Malvales</taxon>
        <taxon>Malvaceae</taxon>
        <taxon>Malvoideae</taxon>
        <taxon>Hibiscus</taxon>
    </lineage>
</organism>
<feature type="domain" description="Reverse transcriptase" evidence="1">
    <location>
        <begin position="292"/>
        <end position="360"/>
    </location>
</feature>
<dbReference type="Pfam" id="PF00078">
    <property type="entry name" value="RVT_1"/>
    <property type="match status" value="1"/>
</dbReference>
<evidence type="ECO:0000259" key="1">
    <source>
        <dbReference type="Pfam" id="PF00078"/>
    </source>
</evidence>
<keyword evidence="3" id="KW-1185">Reference proteome</keyword>
<dbReference type="EMBL" id="VEPZ02001331">
    <property type="protein sequence ID" value="KAE8679156.1"/>
    <property type="molecule type" value="Genomic_DNA"/>
</dbReference>
<dbReference type="PANTHER" id="PTHR46890">
    <property type="entry name" value="NON-LTR RETROLELEMENT REVERSE TRANSCRIPTASE-LIKE PROTEIN-RELATED"/>
    <property type="match status" value="1"/>
</dbReference>
<accession>A0A6A2YGR7</accession>
<dbReference type="PANTHER" id="PTHR46890:SF48">
    <property type="entry name" value="RNA-DIRECTED DNA POLYMERASE"/>
    <property type="match status" value="1"/>
</dbReference>
<dbReference type="InterPro" id="IPR000477">
    <property type="entry name" value="RT_dom"/>
</dbReference>
<proteinExistence type="predicted"/>
<evidence type="ECO:0000313" key="2">
    <source>
        <dbReference type="EMBL" id="KAE8679156.1"/>
    </source>
</evidence>
<sequence>MWNGCRAPIDSLSSSPRFLHNKISLEENVAEDHCVIIQGRGFKYDHIDNKGLDSIKYSKKKSLKEIAMQNLQEKSSKHDKIHGENVTLMPRPYSLVEFPGCINYMAKDHKGCRFLQKIFDEGSCLDVQIILNEAADCSHSDQRTGAASEDLISLNTYEILLKAVGCTSLFDEVIIHDDAINFFKKLYTLETPPPGKFLLFGCFPNIDTNDAICLDRIPDTDEVKNALFAMSRLKSPGADGLHAQFFQKHWDIVGNSITRMIQSTFAGADIDLALNRTIIVLIYKVTSPSSFKEFRPISLCSTLYKFITKTVVRRFQHVLPRLISPNQTTFISGVKIDLEKAFDRLHWDFILDTLQDANFRCSDPTDHALYFFFDYATLVSNPNSFWVKLLCQKYKIFDLFPSSKGQTALTYGMPLQEFGLHLMASSLGQLVMDPLLAFGEWNWPLLHQLISPDAVPFIMNIHCPSSTIGTGFPWPIIFASISWQNHQQLGSSLPSTTIQEEVRWNHAPTRWVTLNTDGSVSAPFRTSAGSLIRDCQGNWEAFKLVTSPTAHLSPLAIVRAISQFTFKVWFVEFILIRPETNFPADFLAKMPPSIDGVTSILSTPPHGVAKFT</sequence>
<dbReference type="InterPro" id="IPR052343">
    <property type="entry name" value="Retrotransposon-Effector_Assoc"/>
</dbReference>
<dbReference type="SUPFAM" id="SSF56672">
    <property type="entry name" value="DNA/RNA polymerases"/>
    <property type="match status" value="1"/>
</dbReference>
<dbReference type="AlphaFoldDB" id="A0A6A2YGR7"/>
<reference evidence="2" key="1">
    <citation type="submission" date="2019-09" db="EMBL/GenBank/DDBJ databases">
        <title>Draft genome information of white flower Hibiscus syriacus.</title>
        <authorList>
            <person name="Kim Y.-M."/>
        </authorList>
    </citation>
    <scope>NUCLEOTIDE SEQUENCE [LARGE SCALE GENOMIC DNA]</scope>
    <source>
        <strain evidence="2">YM2019G1</strain>
    </source>
</reference>
<dbReference type="InterPro" id="IPR043502">
    <property type="entry name" value="DNA/RNA_pol_sf"/>
</dbReference>
<protein>
    <recommendedName>
        <fullName evidence="1">Reverse transcriptase domain-containing protein</fullName>
    </recommendedName>
</protein>
<dbReference type="Proteomes" id="UP000436088">
    <property type="component" value="Unassembled WGS sequence"/>
</dbReference>
<evidence type="ECO:0000313" key="3">
    <source>
        <dbReference type="Proteomes" id="UP000436088"/>
    </source>
</evidence>
<comment type="caution">
    <text evidence="2">The sequence shown here is derived from an EMBL/GenBank/DDBJ whole genome shotgun (WGS) entry which is preliminary data.</text>
</comment>